<proteinExistence type="predicted"/>
<accession>A0ABW1LKZ4</accession>
<evidence type="ECO:0000256" key="1">
    <source>
        <dbReference type="SAM" id="SignalP"/>
    </source>
</evidence>
<feature type="chain" id="PRO_5045810718" evidence="1">
    <location>
        <begin position="28"/>
        <end position="251"/>
    </location>
</feature>
<sequence>MRRTVLALAATASLLVAGLSAVGPSQADVGVSQQAKLVGEKPVSGRYSIAFNDYGPDRGTYCPPRAPQCVVHGRPVARGKLQTKLSVYKIKDGMKKYDYYLLDVDMVTADRYGTWKMGGVGISVTSIGPRLVDVIDTKSLSATKGDCHSVNIGFQTPWPVISASADLGSVTWCDDEASLSAPSAGNWVLKGIGSTRHLAVDRAVKVKAGKKPRFKVTLSVPKDTCTRALQHKCIEYDNGASSATYSVGSAG</sequence>
<gene>
    <name evidence="2" type="ORF">ACFPYL_13595</name>
</gene>
<dbReference type="Proteomes" id="UP001596135">
    <property type="component" value="Unassembled WGS sequence"/>
</dbReference>
<evidence type="ECO:0000313" key="2">
    <source>
        <dbReference type="EMBL" id="MFC6044124.1"/>
    </source>
</evidence>
<protein>
    <submittedName>
        <fullName evidence="2">Uncharacterized protein</fullName>
    </submittedName>
</protein>
<name>A0ABW1LKZ4_9ACTN</name>
<reference evidence="3" key="1">
    <citation type="journal article" date="2019" name="Int. J. Syst. Evol. Microbiol.">
        <title>The Global Catalogue of Microorganisms (GCM) 10K type strain sequencing project: providing services to taxonomists for standard genome sequencing and annotation.</title>
        <authorList>
            <consortium name="The Broad Institute Genomics Platform"/>
            <consortium name="The Broad Institute Genome Sequencing Center for Infectious Disease"/>
            <person name="Wu L."/>
            <person name="Ma J."/>
        </authorList>
    </citation>
    <scope>NUCLEOTIDE SEQUENCE [LARGE SCALE GENOMIC DNA]</scope>
    <source>
        <strain evidence="3">CCUG 54522</strain>
    </source>
</reference>
<dbReference type="EMBL" id="JBHSRJ010000004">
    <property type="protein sequence ID" value="MFC6044124.1"/>
    <property type="molecule type" value="Genomic_DNA"/>
</dbReference>
<organism evidence="2 3">
    <name type="scientific">Nocardioides hankookensis</name>
    <dbReference type="NCBI Taxonomy" id="443157"/>
    <lineage>
        <taxon>Bacteria</taxon>
        <taxon>Bacillati</taxon>
        <taxon>Actinomycetota</taxon>
        <taxon>Actinomycetes</taxon>
        <taxon>Propionibacteriales</taxon>
        <taxon>Nocardioidaceae</taxon>
        <taxon>Nocardioides</taxon>
    </lineage>
</organism>
<dbReference type="RefSeq" id="WP_379154920.1">
    <property type="nucleotide sequence ID" value="NZ_JBHSRJ010000004.1"/>
</dbReference>
<feature type="signal peptide" evidence="1">
    <location>
        <begin position="1"/>
        <end position="27"/>
    </location>
</feature>
<keyword evidence="3" id="KW-1185">Reference proteome</keyword>
<comment type="caution">
    <text evidence="2">The sequence shown here is derived from an EMBL/GenBank/DDBJ whole genome shotgun (WGS) entry which is preliminary data.</text>
</comment>
<evidence type="ECO:0000313" key="3">
    <source>
        <dbReference type="Proteomes" id="UP001596135"/>
    </source>
</evidence>
<keyword evidence="1" id="KW-0732">Signal</keyword>